<feature type="compositionally biased region" description="Basic and acidic residues" evidence="17">
    <location>
        <begin position="288"/>
        <end position="357"/>
    </location>
</feature>
<dbReference type="GO" id="GO:0022857">
    <property type="term" value="F:transmembrane transporter activity"/>
    <property type="evidence" value="ECO:0007669"/>
    <property type="project" value="InterPro"/>
</dbReference>
<dbReference type="GO" id="GO:0003743">
    <property type="term" value="F:translation initiation factor activity"/>
    <property type="evidence" value="ECO:0007669"/>
    <property type="project" value="UniProtKB-KW"/>
</dbReference>
<feature type="domain" description="Tr-type G" evidence="19">
    <location>
        <begin position="589"/>
        <end position="807"/>
    </location>
</feature>
<keyword evidence="9" id="KW-0479">Metal-binding</keyword>
<comment type="subcellular location">
    <subcellularLocation>
        <location evidence="2">Cytoplasm</location>
    </subcellularLocation>
    <subcellularLocation>
        <location evidence="1">Membrane</location>
        <topology evidence="1">Multi-pass membrane protein</topology>
    </subcellularLocation>
</comment>
<evidence type="ECO:0000256" key="10">
    <source>
        <dbReference type="ARBA" id="ARBA00022741"/>
    </source>
</evidence>
<dbReference type="EC" id="3.6.5.3" evidence="4"/>
<protein>
    <recommendedName>
        <fullName evidence="5">Eukaryotic translation initiation factor 5B</fullName>
        <ecNumber evidence="4">3.6.5.3</ecNumber>
    </recommendedName>
    <alternativeName>
        <fullName evidence="16">Translation initiation factor IF-2</fullName>
    </alternativeName>
</protein>
<dbReference type="SUPFAM" id="SSF52156">
    <property type="entry name" value="Initiation factor IF2/eIF5b, domain 3"/>
    <property type="match status" value="1"/>
</dbReference>
<evidence type="ECO:0000256" key="5">
    <source>
        <dbReference type="ARBA" id="ARBA00013824"/>
    </source>
</evidence>
<accession>A0AA39UUR2</accession>
<dbReference type="InterPro" id="IPR005225">
    <property type="entry name" value="Small_GTP-bd"/>
</dbReference>
<feature type="transmembrane region" description="Helical" evidence="18">
    <location>
        <begin position="1405"/>
        <end position="1427"/>
    </location>
</feature>
<dbReference type="PANTHER" id="PTHR43381">
    <property type="entry name" value="TRANSLATION INITIATION FACTOR IF-2-RELATED"/>
    <property type="match status" value="1"/>
</dbReference>
<keyword evidence="15 18" id="KW-0472">Membrane</keyword>
<feature type="compositionally biased region" description="Basic and acidic residues" evidence="17">
    <location>
        <begin position="399"/>
        <end position="437"/>
    </location>
</feature>
<feature type="compositionally biased region" description="Basic and acidic residues" evidence="17">
    <location>
        <begin position="190"/>
        <end position="203"/>
    </location>
</feature>
<dbReference type="Pfam" id="PF11987">
    <property type="entry name" value="IF-2"/>
    <property type="match status" value="1"/>
</dbReference>
<evidence type="ECO:0000256" key="8">
    <source>
        <dbReference type="ARBA" id="ARBA00022692"/>
    </source>
</evidence>
<evidence type="ECO:0000256" key="7">
    <source>
        <dbReference type="ARBA" id="ARBA00022540"/>
    </source>
</evidence>
<dbReference type="InterPro" id="IPR002293">
    <property type="entry name" value="AA/rel_permease1"/>
</dbReference>
<keyword evidence="7" id="KW-0396">Initiation factor</keyword>
<feature type="compositionally biased region" description="Pro residues" evidence="17">
    <location>
        <begin position="224"/>
        <end position="233"/>
    </location>
</feature>
<dbReference type="CDD" id="cd03703">
    <property type="entry name" value="aeIF5B_II"/>
    <property type="match status" value="1"/>
</dbReference>
<gene>
    <name evidence="20" type="ORF">EDD18DRAFT_1330479</name>
</gene>
<keyword evidence="14" id="KW-0342">GTP-binding</keyword>
<dbReference type="FunFam" id="3.40.50.10050:FF:000002">
    <property type="entry name" value="Eukaryotic translation initiation factor 5B"/>
    <property type="match status" value="1"/>
</dbReference>
<evidence type="ECO:0000256" key="18">
    <source>
        <dbReference type="SAM" id="Phobius"/>
    </source>
</evidence>
<keyword evidence="10" id="KW-0547">Nucleotide-binding</keyword>
<feature type="transmembrane region" description="Helical" evidence="18">
    <location>
        <begin position="1688"/>
        <end position="1709"/>
    </location>
</feature>
<dbReference type="SUPFAM" id="SSF50447">
    <property type="entry name" value="Translation proteins"/>
    <property type="match status" value="1"/>
</dbReference>
<evidence type="ECO:0000256" key="13">
    <source>
        <dbReference type="ARBA" id="ARBA00022989"/>
    </source>
</evidence>
<dbReference type="PANTHER" id="PTHR43381:SF4">
    <property type="entry name" value="EUKARYOTIC TRANSLATION INITIATION FACTOR 5B"/>
    <property type="match status" value="1"/>
</dbReference>
<sequence length="1738" mass="189437">MAPKNAKGKKGKKNNDDDFWEKAGESVPANNIVNLTLKDDDDVPVNSGGGGFAALEVDNGAEEEDFGGLMSAIKANSGKNKKDKKKAKQQPVDLDDVEENEEAEAKKQPVEMTAEELADEEWGPIKDKGKGKKGKKGKAAKGKPTEDEEPEAQAKEETQSTTVEPSPIPATPAADVDEDDEEGGGVKILSKKEKEKLKKEREKAKKKAQAAAKKEAAGPSTPAAAPPAEPTPQTPAGDDDGEGDDGAATGATSKKKKKKKAVKKDDEPASAPAPTKKKAGGISALKAMMEEKKRLEEEARKAAEAERLRIEEEERKAAEEEKRREEEKQRRKEKERVKKELAKKEGRLLTKKQKEERAMAEIRKKALIASGVQIEGLQQQQTGGPPKKVVYGNRKKNVKKEVTESRPRTPEPEPEPELPKEQAKEDVNGKGAAKDDWDASSEEENEDTKKLEGVKDDWDASSEEETEKSVAVEQTKAQTPSIPKAPAPTSSQLKAAAPETSTSKPAPPPAAKSKAVPAEESEESEEESDSEDGSDSDSDSDDSDSEEESSSDEELTNVQKIAAQKKAEAAERRAKAHEAALAARSKDNLRSPICCILGHVDTGKTKLLDKIRQTNVQEGEAGGITQQIGATYFPVEAIQTKTAVMNKDGTQEYKIPGLLIIDTPGHESFTNLRSRGSSLCNIAILVVDIMHGLEAQTLESLRLLRDRKTPFIVALNKIDRMYGWDATPDGAFRESLAKQTRAVQREFEDRVAKTIVAFAEEGLNAVLYYDNKNFARNVSLVPTSAITGEGVPDMIMLLVNLTQQRMSDRLMYLSELECTVLEVKVIEGLGTTIDVVLSNGILREGDKIVVCGLNGPIVTQIRALLTPQPLRELRIKSAYVHHKEVKAALGVKITAPDLEKAIAGSRLLVCGPDDEEDDLRDEVMSDLTSLLNSIDKSGRGVCVQSSTLGSLEALLDFLKVSKIPVSGINIGPVHKKDVMRSATMLEKARELACILCFDVPVDKDAERMAEEMGIRLFKADIIYHLFDKFTAYNAEILEAKRRDAAPQAVWPCRLKTIAAFCKRDPIILGVDILDGTLRVGTPLAVVKVDPATGKKEIIDLGKMWAILIAYPMVLICRHRTSLEINHKSQEIVKKSQAGGGVAVKIEHAVYQSAKMFGRHFDEKDELLSHISRQSIDVLKSSFKADVSNEEWLLIKALKPASLEDVAPAEVPVDQDQLQLWVYWNGCGYPHWMFQNLGYKQQLHRSWNLIESFAASFCALNFIGGVRSGLFLGLLAGGPAAVWSSYIITIVFMLITAAVLAEICSALPLSGSIYIWAAESAGPKYARFFGFIVAWWACTAWMTFAAGNCQTTANYIVSQLQVWEVDFPGGASNDNVKWRAFIWALSEAMLLVAIAINYLPPKLYSAVFRFSTALMMADFLLCVIWLPIGVSKTYGFRDAKEVFTMTYNGTGAPAGWNWILSFLFTAGTLTGFDASGHIAEETKNASVVAAKGILTSAAATSIFGFATTILFLFCTPDLDTLFALDAPQPFVQIYALALGRGPSIFMTIIAVLGLILNTSIAIVAASRLVFAVARDGVLPLSGWIGKVDSQGQPKNAVTVMFVFGAAILCTILPSQVAFTSLVSAGGVPTIAAYGLIALLRLTMTPNHFRMSHFLLGRFAMPFYAAAALFNGLIFAVMISPFYFPTTAETFNFACVIFGAVTIFGVLSWYFTPEDKWLRREHVLQSMKAADGTATPSTEN</sequence>
<dbReference type="Gene3D" id="1.20.1740.10">
    <property type="entry name" value="Amino acid/polyamine transporter I"/>
    <property type="match status" value="1"/>
</dbReference>
<keyword evidence="12" id="KW-0648">Protein biosynthesis</keyword>
<keyword evidence="11" id="KW-0378">Hydrolase</keyword>
<feature type="region of interest" description="Disordered" evidence="17">
    <location>
        <begin position="75"/>
        <end position="357"/>
    </location>
</feature>
<feature type="compositionally biased region" description="Acidic residues" evidence="17">
    <location>
        <begin position="93"/>
        <end position="102"/>
    </location>
</feature>
<proteinExistence type="inferred from homology"/>
<dbReference type="GO" id="GO:0005525">
    <property type="term" value="F:GTP binding"/>
    <property type="evidence" value="ECO:0007669"/>
    <property type="project" value="UniProtKB-KW"/>
</dbReference>
<evidence type="ECO:0000256" key="11">
    <source>
        <dbReference type="ARBA" id="ARBA00022801"/>
    </source>
</evidence>
<feature type="transmembrane region" description="Helical" evidence="18">
    <location>
        <begin position="1379"/>
        <end position="1398"/>
    </location>
</feature>
<feature type="transmembrane region" description="Helical" evidence="18">
    <location>
        <begin position="1595"/>
        <end position="1614"/>
    </location>
</feature>
<keyword evidence="6" id="KW-0963">Cytoplasm</keyword>
<evidence type="ECO:0000256" key="6">
    <source>
        <dbReference type="ARBA" id="ARBA00022490"/>
    </source>
</evidence>
<evidence type="ECO:0000256" key="14">
    <source>
        <dbReference type="ARBA" id="ARBA00023134"/>
    </source>
</evidence>
<dbReference type="InterPro" id="IPR023115">
    <property type="entry name" value="TIF_IF2_dom3"/>
</dbReference>
<evidence type="ECO:0000256" key="1">
    <source>
        <dbReference type="ARBA" id="ARBA00004141"/>
    </source>
</evidence>
<dbReference type="Proteomes" id="UP001175228">
    <property type="component" value="Unassembled WGS sequence"/>
</dbReference>
<comment type="caution">
    <text evidence="20">The sequence shown here is derived from an EMBL/GenBank/DDBJ whole genome shotgun (WGS) entry which is preliminary data.</text>
</comment>
<feature type="transmembrane region" description="Helical" evidence="18">
    <location>
        <begin position="1282"/>
        <end position="1315"/>
    </location>
</feature>
<feature type="transmembrane region" description="Helical" evidence="18">
    <location>
        <begin position="1492"/>
        <end position="1512"/>
    </location>
</feature>
<dbReference type="Gene3D" id="3.40.50.10050">
    <property type="entry name" value="Translation initiation factor IF- 2, domain 3"/>
    <property type="match status" value="1"/>
</dbReference>
<feature type="compositionally biased region" description="Acidic residues" evidence="17">
    <location>
        <begin position="113"/>
        <end position="122"/>
    </location>
</feature>
<dbReference type="NCBIfam" id="TIGR00231">
    <property type="entry name" value="small_GTP"/>
    <property type="match status" value="1"/>
</dbReference>
<reference evidence="20" key="1">
    <citation type="submission" date="2023-06" db="EMBL/GenBank/DDBJ databases">
        <authorList>
            <consortium name="Lawrence Berkeley National Laboratory"/>
            <person name="Ahrendt S."/>
            <person name="Sahu N."/>
            <person name="Indic B."/>
            <person name="Wong-Bajracharya J."/>
            <person name="Merenyi Z."/>
            <person name="Ke H.-M."/>
            <person name="Monk M."/>
            <person name="Kocsube S."/>
            <person name="Drula E."/>
            <person name="Lipzen A."/>
            <person name="Balint B."/>
            <person name="Henrissat B."/>
            <person name="Andreopoulos B."/>
            <person name="Martin F.M."/>
            <person name="Harder C.B."/>
            <person name="Rigling D."/>
            <person name="Ford K.L."/>
            <person name="Foster G.D."/>
            <person name="Pangilinan J."/>
            <person name="Papanicolaou A."/>
            <person name="Barry K."/>
            <person name="LaButti K."/>
            <person name="Viragh M."/>
            <person name="Koriabine M."/>
            <person name="Yan M."/>
            <person name="Riley R."/>
            <person name="Champramary S."/>
            <person name="Plett K.L."/>
            <person name="Tsai I.J."/>
            <person name="Slot J."/>
            <person name="Sipos G."/>
            <person name="Plett J."/>
            <person name="Nagy L.G."/>
            <person name="Grigoriev I.V."/>
        </authorList>
    </citation>
    <scope>NUCLEOTIDE SEQUENCE</scope>
    <source>
        <strain evidence="20">HWK02</strain>
    </source>
</reference>
<dbReference type="Pfam" id="PF13520">
    <property type="entry name" value="AA_permease_2"/>
    <property type="match status" value="1"/>
</dbReference>
<dbReference type="NCBIfam" id="NF003078">
    <property type="entry name" value="PRK04004.1"/>
    <property type="match status" value="1"/>
</dbReference>
<evidence type="ECO:0000256" key="4">
    <source>
        <dbReference type="ARBA" id="ARBA00011986"/>
    </source>
</evidence>
<dbReference type="Gene3D" id="2.40.30.10">
    <property type="entry name" value="Translation factors"/>
    <property type="match status" value="2"/>
</dbReference>
<dbReference type="CDD" id="cd01887">
    <property type="entry name" value="IF2_eIF5B"/>
    <property type="match status" value="1"/>
</dbReference>
<evidence type="ECO:0000256" key="3">
    <source>
        <dbReference type="ARBA" id="ARBA00007733"/>
    </source>
</evidence>
<dbReference type="InterPro" id="IPR036925">
    <property type="entry name" value="TIF_IF2_dom3_sf"/>
</dbReference>
<comment type="similarity">
    <text evidence="3">Belongs to the TRAFAC class translation factor GTPase superfamily. Classic translation factor GTPase family. IF-2 subfamily.</text>
</comment>
<name>A0AA39UUR2_9AGAR</name>
<dbReference type="GO" id="GO:0016020">
    <property type="term" value="C:membrane"/>
    <property type="evidence" value="ECO:0007669"/>
    <property type="project" value="UniProtKB-SubCell"/>
</dbReference>
<evidence type="ECO:0000256" key="12">
    <source>
        <dbReference type="ARBA" id="ARBA00022917"/>
    </source>
</evidence>
<feature type="region of interest" description="Disordered" evidence="17">
    <location>
        <begin position="370"/>
        <end position="558"/>
    </location>
</feature>
<dbReference type="FunFam" id="2.40.30.10:FF:000013">
    <property type="entry name" value="eukaryotic translation initiation factor 5B"/>
    <property type="match status" value="1"/>
</dbReference>
<keyword evidence="13 18" id="KW-1133">Transmembrane helix</keyword>
<feature type="transmembrane region" description="Helical" evidence="18">
    <location>
        <begin position="1543"/>
        <end position="1564"/>
    </location>
</feature>
<feature type="compositionally biased region" description="Low complexity" evidence="17">
    <location>
        <begin position="495"/>
        <end position="504"/>
    </location>
</feature>
<feature type="transmembrane region" description="Helical" evidence="18">
    <location>
        <begin position="1327"/>
        <end position="1346"/>
    </location>
</feature>
<keyword evidence="8 18" id="KW-0812">Transmembrane</keyword>
<dbReference type="EMBL" id="JAUEPU010000011">
    <property type="protein sequence ID" value="KAK0498209.1"/>
    <property type="molecule type" value="Genomic_DNA"/>
</dbReference>
<feature type="compositionally biased region" description="Basic and acidic residues" evidence="17">
    <location>
        <begin position="13"/>
        <end position="24"/>
    </location>
</feature>
<feature type="compositionally biased region" description="Basic and acidic residues" evidence="17">
    <location>
        <begin position="447"/>
        <end position="458"/>
    </location>
</feature>
<feature type="compositionally biased region" description="Acidic residues" evidence="17">
    <location>
        <begin position="519"/>
        <end position="555"/>
    </location>
</feature>
<evidence type="ECO:0000256" key="9">
    <source>
        <dbReference type="ARBA" id="ARBA00022723"/>
    </source>
</evidence>
<evidence type="ECO:0000313" key="20">
    <source>
        <dbReference type="EMBL" id="KAK0498209.1"/>
    </source>
</evidence>
<feature type="transmembrane region" description="Helical" evidence="18">
    <location>
        <begin position="1454"/>
        <end position="1471"/>
    </location>
</feature>
<feature type="transmembrane region" description="Helical" evidence="18">
    <location>
        <begin position="1661"/>
        <end position="1682"/>
    </location>
</feature>
<evidence type="ECO:0000256" key="17">
    <source>
        <dbReference type="SAM" id="MobiDB-lite"/>
    </source>
</evidence>
<feature type="region of interest" description="Disordered" evidence="17">
    <location>
        <begin position="1"/>
        <end position="56"/>
    </location>
</feature>
<dbReference type="Pfam" id="PF00009">
    <property type="entry name" value="GTP_EFTU"/>
    <property type="match status" value="1"/>
</dbReference>
<dbReference type="Gene3D" id="3.40.50.300">
    <property type="entry name" value="P-loop containing nucleotide triphosphate hydrolases"/>
    <property type="match status" value="1"/>
</dbReference>
<evidence type="ECO:0000259" key="19">
    <source>
        <dbReference type="PROSITE" id="PS51722"/>
    </source>
</evidence>
<dbReference type="SUPFAM" id="SSF52540">
    <property type="entry name" value="P-loop containing nucleoside triphosphate hydrolases"/>
    <property type="match status" value="1"/>
</dbReference>
<evidence type="ECO:0000256" key="16">
    <source>
        <dbReference type="ARBA" id="ARBA00032478"/>
    </source>
</evidence>
<keyword evidence="21" id="KW-1185">Reference proteome</keyword>
<dbReference type="GO" id="GO:0046872">
    <property type="term" value="F:metal ion binding"/>
    <property type="evidence" value="ECO:0007669"/>
    <property type="project" value="UniProtKB-KW"/>
</dbReference>
<dbReference type="InterPro" id="IPR000795">
    <property type="entry name" value="T_Tr_GTP-bd_dom"/>
</dbReference>
<evidence type="ECO:0000313" key="21">
    <source>
        <dbReference type="Proteomes" id="UP001175228"/>
    </source>
</evidence>
<dbReference type="PROSITE" id="PS51722">
    <property type="entry name" value="G_TR_2"/>
    <property type="match status" value="1"/>
</dbReference>
<dbReference type="FunFam" id="3.40.50.300:FF:000112">
    <property type="entry name" value="Eukaryotic translation initiation factor 5B"/>
    <property type="match status" value="1"/>
</dbReference>
<dbReference type="InterPro" id="IPR015760">
    <property type="entry name" value="TIF_IF2"/>
</dbReference>
<dbReference type="GO" id="GO:0003924">
    <property type="term" value="F:GTPase activity"/>
    <property type="evidence" value="ECO:0007669"/>
    <property type="project" value="InterPro"/>
</dbReference>
<evidence type="ECO:0000256" key="15">
    <source>
        <dbReference type="ARBA" id="ARBA00023136"/>
    </source>
</evidence>
<feature type="transmembrane region" description="Helical" evidence="18">
    <location>
        <begin position="1620"/>
        <end position="1640"/>
    </location>
</feature>
<dbReference type="PRINTS" id="PR00315">
    <property type="entry name" value="ELONGATNFCT"/>
</dbReference>
<feature type="transmembrane region" description="Helical" evidence="18">
    <location>
        <begin position="1252"/>
        <end position="1276"/>
    </location>
</feature>
<feature type="compositionally biased region" description="Basic residues" evidence="17">
    <location>
        <begin position="79"/>
        <end position="88"/>
    </location>
</feature>
<evidence type="ECO:0000256" key="2">
    <source>
        <dbReference type="ARBA" id="ARBA00004496"/>
    </source>
</evidence>
<feature type="compositionally biased region" description="Basic residues" evidence="17">
    <location>
        <begin position="1"/>
        <end position="12"/>
    </location>
</feature>
<feature type="compositionally biased region" description="Basic residues" evidence="17">
    <location>
        <begin position="253"/>
        <end position="262"/>
    </location>
</feature>
<feature type="compositionally biased region" description="Basic residues" evidence="17">
    <location>
        <begin position="129"/>
        <end position="141"/>
    </location>
</feature>
<dbReference type="GO" id="GO:0005739">
    <property type="term" value="C:mitochondrion"/>
    <property type="evidence" value="ECO:0007669"/>
    <property type="project" value="TreeGrafter"/>
</dbReference>
<dbReference type="InterPro" id="IPR027417">
    <property type="entry name" value="P-loop_NTPase"/>
</dbReference>
<organism evidence="20 21">
    <name type="scientific">Armillaria luteobubalina</name>
    <dbReference type="NCBI Taxonomy" id="153913"/>
    <lineage>
        <taxon>Eukaryota</taxon>
        <taxon>Fungi</taxon>
        <taxon>Dikarya</taxon>
        <taxon>Basidiomycota</taxon>
        <taxon>Agaricomycotina</taxon>
        <taxon>Agaricomycetes</taxon>
        <taxon>Agaricomycetidae</taxon>
        <taxon>Agaricales</taxon>
        <taxon>Marasmiineae</taxon>
        <taxon>Physalacriaceae</taxon>
        <taxon>Armillaria</taxon>
    </lineage>
</organism>
<dbReference type="InterPro" id="IPR009000">
    <property type="entry name" value="Transl_B-barrel_sf"/>
</dbReference>